<evidence type="ECO:0000259" key="15">
    <source>
        <dbReference type="Pfam" id="PF00999"/>
    </source>
</evidence>
<feature type="transmembrane region" description="Helical" evidence="14">
    <location>
        <begin position="135"/>
        <end position="158"/>
    </location>
</feature>
<evidence type="ECO:0000256" key="6">
    <source>
        <dbReference type="ARBA" id="ARBA00022692"/>
    </source>
</evidence>
<dbReference type="InterPro" id="IPR002090">
    <property type="entry name" value="NHE-6/7/9"/>
</dbReference>
<dbReference type="AlphaFoldDB" id="A0A665T2M9"/>
<dbReference type="OMA" id="CGRFAGV"/>
<feature type="domain" description="Cation/H+ exchanger transmembrane" evidence="15">
    <location>
        <begin position="27"/>
        <end position="452"/>
    </location>
</feature>
<keyword evidence="12" id="KW-0739">Sodium transport</keyword>
<evidence type="ECO:0000256" key="10">
    <source>
        <dbReference type="ARBA" id="ARBA00023065"/>
    </source>
</evidence>
<feature type="transmembrane region" description="Helical" evidence="14">
    <location>
        <begin position="296"/>
        <end position="313"/>
    </location>
</feature>
<organism evidence="16 17">
    <name type="scientific">Echeneis naucrates</name>
    <name type="common">Live sharksucker</name>
    <dbReference type="NCBI Taxonomy" id="173247"/>
    <lineage>
        <taxon>Eukaryota</taxon>
        <taxon>Metazoa</taxon>
        <taxon>Chordata</taxon>
        <taxon>Craniata</taxon>
        <taxon>Vertebrata</taxon>
        <taxon>Euteleostomi</taxon>
        <taxon>Actinopterygii</taxon>
        <taxon>Neopterygii</taxon>
        <taxon>Teleostei</taxon>
        <taxon>Neoteleostei</taxon>
        <taxon>Acanthomorphata</taxon>
        <taxon>Carangaria</taxon>
        <taxon>Carangiformes</taxon>
        <taxon>Echeneidae</taxon>
        <taxon>Echeneis</taxon>
    </lineage>
</organism>
<feature type="transmembrane region" description="Helical" evidence="14">
    <location>
        <begin position="103"/>
        <end position="123"/>
    </location>
</feature>
<dbReference type="GO" id="GO:0051453">
    <property type="term" value="P:regulation of intracellular pH"/>
    <property type="evidence" value="ECO:0007669"/>
    <property type="project" value="TreeGrafter"/>
</dbReference>
<evidence type="ECO:0000313" key="17">
    <source>
        <dbReference type="Proteomes" id="UP000472264"/>
    </source>
</evidence>
<dbReference type="InParanoid" id="A0A665T2M9"/>
<keyword evidence="4" id="KW-0813">Transport</keyword>
<reference evidence="16" key="3">
    <citation type="submission" date="2025-09" db="UniProtKB">
        <authorList>
            <consortium name="Ensembl"/>
        </authorList>
    </citation>
    <scope>IDENTIFICATION</scope>
</reference>
<dbReference type="GO" id="GO:0055038">
    <property type="term" value="C:recycling endosome membrane"/>
    <property type="evidence" value="ECO:0007669"/>
    <property type="project" value="UniProtKB-SubCell"/>
</dbReference>
<keyword evidence="7" id="KW-0967">Endosome</keyword>
<reference evidence="16" key="2">
    <citation type="submission" date="2025-08" db="UniProtKB">
        <authorList>
            <consortium name="Ensembl"/>
        </authorList>
    </citation>
    <scope>IDENTIFICATION</scope>
</reference>
<dbReference type="PRINTS" id="PR01088">
    <property type="entry name" value="NAHEXCHNGR6"/>
</dbReference>
<feature type="region of interest" description="Disordered" evidence="13">
    <location>
        <begin position="524"/>
        <end position="578"/>
    </location>
</feature>
<proteinExistence type="inferred from homology"/>
<dbReference type="GO" id="GO:0015385">
    <property type="term" value="F:sodium:proton antiporter activity"/>
    <property type="evidence" value="ECO:0007669"/>
    <property type="project" value="InterPro"/>
</dbReference>
<evidence type="ECO:0000256" key="12">
    <source>
        <dbReference type="ARBA" id="ARBA00023201"/>
    </source>
</evidence>
<feature type="transmembrane region" description="Helical" evidence="14">
    <location>
        <begin position="361"/>
        <end position="386"/>
    </location>
</feature>
<dbReference type="Proteomes" id="UP000472264">
    <property type="component" value="Chromosome 20"/>
</dbReference>
<evidence type="ECO:0000256" key="1">
    <source>
        <dbReference type="ARBA" id="ARBA00004195"/>
    </source>
</evidence>
<evidence type="ECO:0000256" key="8">
    <source>
        <dbReference type="ARBA" id="ARBA00022989"/>
    </source>
</evidence>
<gene>
    <name evidence="16" type="primary">LOC115060602</name>
</gene>
<feature type="transmembrane region" description="Helical" evidence="14">
    <location>
        <begin position="428"/>
        <end position="448"/>
    </location>
</feature>
<keyword evidence="5" id="KW-1003">Cell membrane</keyword>
<evidence type="ECO:0000256" key="4">
    <source>
        <dbReference type="ARBA" id="ARBA00022448"/>
    </source>
</evidence>
<sequence length="578" mass="63224">MSATVSLRPDNALLVVLAAASLGLLTVLTVWTLKQFRFRFINENGVAMFYGMLLGLVVRCLSFNGGMCMERLQSACSCGALNGTPHILMVNISSRGSRLLQEIFEVLLTVFLPPIIFYGAYVLNQKRLIENIGSVLTFAFLGTIISCAIIGACVYGFTRLMVLLGRATDGDFSVTDCLLFGAIMSATDPVSVLGLLSELRVDLGLYTLLFGESVLNDAVAIVLTHAISTFSQMWTGHTFNLPAFLYSVGYFLGVFIGSFLWGFIFTVITALISFCPLLETSVLFLLSWSSFLSAEASGLSGILAVLSCGLSQARYSIHNLSSEGKSRTKELFEVLNFLGEIFIFSYMGYVLLTFPHHVFKALFISGAFLSMFISRACNIYTLSFLLNLGRTNKIPSSFQHFMMFAGLRGAVALSLAVRDTSTEVKRTILTTTVLLACFTIWVLGTAANPMLRCLDIRMGVNADENPEEVAAGEADTTPGLWHRLDYKYVKPVLTHCGPLLTESLPQWCGSFARILDGPRVREAEEQLCQTEPDDSTFDLDKSENQLESIREDSGSEHQEDLVGGDLGLGTAPALSREP</sequence>
<dbReference type="PRINTS" id="PR01084">
    <property type="entry name" value="NAHEXCHNGR"/>
</dbReference>
<evidence type="ECO:0000256" key="7">
    <source>
        <dbReference type="ARBA" id="ARBA00022753"/>
    </source>
</evidence>
<reference evidence="16" key="1">
    <citation type="submission" date="2021-04" db="EMBL/GenBank/DDBJ databases">
        <authorList>
            <consortium name="Wellcome Sanger Institute Data Sharing"/>
        </authorList>
    </citation>
    <scope>NUCLEOTIDE SEQUENCE [LARGE SCALE GENOMIC DNA]</scope>
</reference>
<evidence type="ECO:0000256" key="11">
    <source>
        <dbReference type="ARBA" id="ARBA00023136"/>
    </source>
</evidence>
<comment type="subcellular location">
    <subcellularLocation>
        <location evidence="2">Cell membrane</location>
        <topology evidence="2">Multi-pass membrane protein</topology>
    </subcellularLocation>
    <subcellularLocation>
        <location evidence="1">Recycling endosome membrane</location>
        <topology evidence="1">Multi-pass membrane protein</topology>
    </subcellularLocation>
</comment>
<feature type="transmembrane region" description="Helical" evidence="14">
    <location>
        <begin position="45"/>
        <end position="64"/>
    </location>
</feature>
<evidence type="ECO:0000256" key="5">
    <source>
        <dbReference type="ARBA" id="ARBA00022475"/>
    </source>
</evidence>
<dbReference type="InterPro" id="IPR018422">
    <property type="entry name" value="Cation/H_exchanger_CPA1"/>
</dbReference>
<evidence type="ECO:0000313" key="16">
    <source>
        <dbReference type="Ensembl" id="ENSENLP00000004350.1"/>
    </source>
</evidence>
<dbReference type="InterPro" id="IPR004709">
    <property type="entry name" value="NaH_exchanger"/>
</dbReference>
<feature type="transmembrane region" description="Helical" evidence="14">
    <location>
        <begin position="243"/>
        <end position="264"/>
    </location>
</feature>
<evidence type="ECO:0000256" key="14">
    <source>
        <dbReference type="SAM" id="Phobius"/>
    </source>
</evidence>
<evidence type="ECO:0000256" key="13">
    <source>
        <dbReference type="SAM" id="MobiDB-lite"/>
    </source>
</evidence>
<evidence type="ECO:0000256" key="9">
    <source>
        <dbReference type="ARBA" id="ARBA00023053"/>
    </source>
</evidence>
<dbReference type="Pfam" id="PF00999">
    <property type="entry name" value="Na_H_Exchanger"/>
    <property type="match status" value="1"/>
</dbReference>
<dbReference type="Gene3D" id="6.10.140.1330">
    <property type="match status" value="1"/>
</dbReference>
<keyword evidence="17" id="KW-1185">Reference proteome</keyword>
<feature type="transmembrane region" description="Helical" evidence="14">
    <location>
        <begin position="334"/>
        <end position="355"/>
    </location>
</feature>
<accession>A0A665T2M9</accession>
<name>A0A665T2M9_ECHNA</name>
<comment type="similarity">
    <text evidence="3">Belongs to the monovalent cation:proton antiporter 1 (CPA1) transporter (TC 2.A.36) family.</text>
</comment>
<evidence type="ECO:0000256" key="2">
    <source>
        <dbReference type="ARBA" id="ARBA00004651"/>
    </source>
</evidence>
<keyword evidence="6 14" id="KW-0812">Transmembrane</keyword>
<dbReference type="PANTHER" id="PTHR10110">
    <property type="entry name" value="SODIUM/HYDROGEN EXCHANGER"/>
    <property type="match status" value="1"/>
</dbReference>
<keyword evidence="11 14" id="KW-0472">Membrane</keyword>
<evidence type="ECO:0000256" key="3">
    <source>
        <dbReference type="ARBA" id="ARBA00007367"/>
    </source>
</evidence>
<dbReference type="GO" id="GO:0005886">
    <property type="term" value="C:plasma membrane"/>
    <property type="evidence" value="ECO:0007669"/>
    <property type="project" value="UniProtKB-SubCell"/>
</dbReference>
<dbReference type="GO" id="GO:0015386">
    <property type="term" value="F:potassium:proton antiporter activity"/>
    <property type="evidence" value="ECO:0007669"/>
    <property type="project" value="TreeGrafter"/>
</dbReference>
<keyword evidence="9" id="KW-0915">Sodium</keyword>
<feature type="compositionally biased region" description="Basic and acidic residues" evidence="13">
    <location>
        <begin position="538"/>
        <end position="560"/>
    </location>
</feature>
<keyword evidence="10" id="KW-0406">Ion transport</keyword>
<protein>
    <submittedName>
        <fullName evidence="16">Solute carrier family 9 member A9</fullName>
    </submittedName>
</protein>
<dbReference type="GO" id="GO:0098719">
    <property type="term" value="P:sodium ion import across plasma membrane"/>
    <property type="evidence" value="ECO:0007669"/>
    <property type="project" value="TreeGrafter"/>
</dbReference>
<dbReference type="InterPro" id="IPR006153">
    <property type="entry name" value="Cation/H_exchanger_TM"/>
</dbReference>
<dbReference type="PANTHER" id="PTHR10110:SF61">
    <property type="entry name" value="SODIUM_HYDROGEN EXCHANGER 9"/>
    <property type="match status" value="1"/>
</dbReference>
<feature type="transmembrane region" description="Helical" evidence="14">
    <location>
        <begin position="12"/>
        <end position="33"/>
    </location>
</feature>
<dbReference type="Ensembl" id="ENSENLT00000004595.1">
    <property type="protein sequence ID" value="ENSENLP00000004350.1"/>
    <property type="gene ID" value="ENSENLG00000002184.1"/>
</dbReference>
<keyword evidence="8 14" id="KW-1133">Transmembrane helix</keyword>